<dbReference type="EMBL" id="HG994589">
    <property type="protein sequence ID" value="CAF2799437.1"/>
    <property type="molecule type" value="Genomic_DNA"/>
</dbReference>
<dbReference type="InterPro" id="IPR038441">
    <property type="entry name" value="THAP_Znf_sf"/>
</dbReference>
<keyword evidence="2" id="KW-0863">Zinc-finger</keyword>
<proteinExistence type="predicted"/>
<dbReference type="InterPro" id="IPR006612">
    <property type="entry name" value="THAP_Znf"/>
</dbReference>
<dbReference type="AlphaFoldDB" id="A0A7R8H1S6"/>
<name>A0A7R8H1S6_LEPSM</name>
<dbReference type="GO" id="GO:0008270">
    <property type="term" value="F:zinc ion binding"/>
    <property type="evidence" value="ECO:0007669"/>
    <property type="project" value="UniProtKB-KW"/>
</dbReference>
<dbReference type="InterPro" id="IPR052224">
    <property type="entry name" value="THAP_domain_protein"/>
</dbReference>
<keyword evidence="6" id="KW-1185">Reference proteome</keyword>
<dbReference type="SMART" id="SM00692">
    <property type="entry name" value="DM3"/>
    <property type="match status" value="1"/>
</dbReference>
<keyword evidence="4" id="KW-0238">DNA-binding</keyword>
<dbReference type="GO" id="GO:0003677">
    <property type="term" value="F:DNA binding"/>
    <property type="evidence" value="ECO:0007669"/>
    <property type="project" value="UniProtKB-UniRule"/>
</dbReference>
<dbReference type="SUPFAM" id="SSF57716">
    <property type="entry name" value="Glucocorticoid receptor-like (DNA-binding domain)"/>
    <property type="match status" value="1"/>
</dbReference>
<accession>A0A7R8H1S6</accession>
<sequence>MLMCCYPGCRTGYLALKIVKNYVPWPSQPKDSLYLFPKVEKLKKKWLRVITRVYFVPSKHSRVCSRHFHESCFRKERKDSNSTRAKQSTSFKIPRLKLDAVPKIFPESPAYFSKLPAPQRSTSLAPFQKK</sequence>
<evidence type="ECO:0000313" key="5">
    <source>
        <dbReference type="EMBL" id="CAF2799437.1"/>
    </source>
</evidence>
<keyword evidence="3" id="KW-0862">Zinc</keyword>
<keyword evidence="1" id="KW-0479">Metal-binding</keyword>
<evidence type="ECO:0000256" key="3">
    <source>
        <dbReference type="ARBA" id="ARBA00022833"/>
    </source>
</evidence>
<gene>
    <name evidence="5" type="ORF">LSAA_2525</name>
</gene>
<evidence type="ECO:0000256" key="1">
    <source>
        <dbReference type="ARBA" id="ARBA00022723"/>
    </source>
</evidence>
<dbReference type="Gene3D" id="6.20.210.20">
    <property type="entry name" value="THAP domain"/>
    <property type="match status" value="1"/>
</dbReference>
<dbReference type="Proteomes" id="UP000675881">
    <property type="component" value="Chromosome 10"/>
</dbReference>
<dbReference type="PROSITE" id="PS50950">
    <property type="entry name" value="ZF_THAP"/>
    <property type="match status" value="1"/>
</dbReference>
<dbReference type="PANTHER" id="PTHR46927">
    <property type="entry name" value="AGAP005574-PA"/>
    <property type="match status" value="1"/>
</dbReference>
<dbReference type="PANTHER" id="PTHR46927:SF3">
    <property type="entry name" value="THAP-TYPE DOMAIN-CONTAINING PROTEIN"/>
    <property type="match status" value="1"/>
</dbReference>
<dbReference type="Pfam" id="PF05485">
    <property type="entry name" value="THAP"/>
    <property type="match status" value="1"/>
</dbReference>
<evidence type="ECO:0000256" key="2">
    <source>
        <dbReference type="ARBA" id="ARBA00022771"/>
    </source>
</evidence>
<evidence type="ECO:0000256" key="4">
    <source>
        <dbReference type="ARBA" id="ARBA00023125"/>
    </source>
</evidence>
<dbReference type="OrthoDB" id="6382411at2759"/>
<dbReference type="SMART" id="SM00980">
    <property type="entry name" value="THAP"/>
    <property type="match status" value="1"/>
</dbReference>
<protein>
    <submittedName>
        <fullName evidence="5">THAP2</fullName>
    </submittedName>
</protein>
<organism evidence="5 6">
    <name type="scientific">Lepeophtheirus salmonis</name>
    <name type="common">Salmon louse</name>
    <name type="synonym">Caligus salmonis</name>
    <dbReference type="NCBI Taxonomy" id="72036"/>
    <lineage>
        <taxon>Eukaryota</taxon>
        <taxon>Metazoa</taxon>
        <taxon>Ecdysozoa</taxon>
        <taxon>Arthropoda</taxon>
        <taxon>Crustacea</taxon>
        <taxon>Multicrustacea</taxon>
        <taxon>Hexanauplia</taxon>
        <taxon>Copepoda</taxon>
        <taxon>Siphonostomatoida</taxon>
        <taxon>Caligidae</taxon>
        <taxon>Lepeophtheirus</taxon>
    </lineage>
</organism>
<reference evidence="5" key="1">
    <citation type="submission" date="2021-02" db="EMBL/GenBank/DDBJ databases">
        <authorList>
            <person name="Bekaert M."/>
        </authorList>
    </citation>
    <scope>NUCLEOTIDE SEQUENCE</scope>
    <source>
        <strain evidence="5">IoA-00</strain>
    </source>
</reference>
<evidence type="ECO:0000313" key="6">
    <source>
        <dbReference type="Proteomes" id="UP000675881"/>
    </source>
</evidence>